<gene>
    <name evidence="1" type="ORF">R3P38DRAFT_3451451</name>
</gene>
<keyword evidence="2" id="KW-1185">Reference proteome</keyword>
<organism evidence="1 2">
    <name type="scientific">Favolaschia claudopus</name>
    <dbReference type="NCBI Taxonomy" id="2862362"/>
    <lineage>
        <taxon>Eukaryota</taxon>
        <taxon>Fungi</taxon>
        <taxon>Dikarya</taxon>
        <taxon>Basidiomycota</taxon>
        <taxon>Agaricomycotina</taxon>
        <taxon>Agaricomycetes</taxon>
        <taxon>Agaricomycetidae</taxon>
        <taxon>Agaricales</taxon>
        <taxon>Marasmiineae</taxon>
        <taxon>Mycenaceae</taxon>
        <taxon>Favolaschia</taxon>
    </lineage>
</organism>
<accession>A0AAV9ZKL9</accession>
<comment type="caution">
    <text evidence="1">The sequence shown here is derived from an EMBL/GenBank/DDBJ whole genome shotgun (WGS) entry which is preliminary data.</text>
</comment>
<reference evidence="1 2" key="1">
    <citation type="journal article" date="2024" name="J Genomics">
        <title>Draft genome sequencing and assembly of Favolaschia claudopus CIRM-BRFM 2984 isolated from oak limbs.</title>
        <authorList>
            <person name="Navarro D."/>
            <person name="Drula E."/>
            <person name="Chaduli D."/>
            <person name="Cazenave R."/>
            <person name="Ahrendt S."/>
            <person name="Wang J."/>
            <person name="Lipzen A."/>
            <person name="Daum C."/>
            <person name="Barry K."/>
            <person name="Grigoriev I.V."/>
            <person name="Favel A."/>
            <person name="Rosso M.N."/>
            <person name="Martin F."/>
        </authorList>
    </citation>
    <scope>NUCLEOTIDE SEQUENCE [LARGE SCALE GENOMIC DNA]</scope>
    <source>
        <strain evidence="1 2">CIRM-BRFM 2984</strain>
    </source>
</reference>
<name>A0AAV9ZKL9_9AGAR</name>
<evidence type="ECO:0000313" key="1">
    <source>
        <dbReference type="EMBL" id="KAK6984785.1"/>
    </source>
</evidence>
<dbReference type="EMBL" id="JAWWNJ010000134">
    <property type="protein sequence ID" value="KAK6984785.1"/>
    <property type="molecule type" value="Genomic_DNA"/>
</dbReference>
<evidence type="ECO:0000313" key="2">
    <source>
        <dbReference type="Proteomes" id="UP001362999"/>
    </source>
</evidence>
<proteinExistence type="predicted"/>
<sequence length="242" mass="27577">MATFDVFYALGIHRAPASACIPEFERLMESIVDECVNLLPLVKQNYLKVDMIFQDENTPALEIGPRSPAVFVVIQALTPENVRKVLASPELRKIFQKGKDFGNQSSFFAYSKVLIDQIDPPAPDNGIQMVFVYDGPLDENHMREFDDFMRGFVLLPGIQESVARLEMWQSTNILDEDVQDFGYSTESQPMLYCATLKDSSVDAVKQMMSDPDTQRYFAEGRQQLDLKKYGYWFVANVVTKLD</sequence>
<evidence type="ECO:0008006" key="3">
    <source>
        <dbReference type="Google" id="ProtNLM"/>
    </source>
</evidence>
<protein>
    <recommendedName>
        <fullName evidence="3">EthD domain-containing protein</fullName>
    </recommendedName>
</protein>
<dbReference type="Proteomes" id="UP001362999">
    <property type="component" value="Unassembled WGS sequence"/>
</dbReference>
<dbReference type="AlphaFoldDB" id="A0AAV9ZKL9"/>